<dbReference type="HOGENOM" id="CLU_000288_88_3_1"/>
<feature type="region of interest" description="Disordered" evidence="12">
    <location>
        <begin position="1327"/>
        <end position="1355"/>
    </location>
</feature>
<protein>
    <recommendedName>
        <fullName evidence="13">Protein kinase domain-containing protein</fullName>
    </recommendedName>
</protein>
<dbReference type="PROSITE" id="PS00107">
    <property type="entry name" value="PROTEIN_KINASE_ATP"/>
    <property type="match status" value="1"/>
</dbReference>
<dbReference type="Pfam" id="PF00069">
    <property type="entry name" value="Pkinase"/>
    <property type="match status" value="1"/>
</dbReference>
<dbReference type="InterPro" id="IPR008271">
    <property type="entry name" value="Ser/Thr_kinase_AS"/>
</dbReference>
<feature type="compositionally biased region" description="Low complexity" evidence="12">
    <location>
        <begin position="335"/>
        <end position="365"/>
    </location>
</feature>
<organism evidence="14 15">
    <name type="scientific">Pseudozyma hubeiensis (strain SY62)</name>
    <name type="common">Yeast</name>
    <dbReference type="NCBI Taxonomy" id="1305764"/>
    <lineage>
        <taxon>Eukaryota</taxon>
        <taxon>Fungi</taxon>
        <taxon>Dikarya</taxon>
        <taxon>Basidiomycota</taxon>
        <taxon>Ustilaginomycotina</taxon>
        <taxon>Ustilaginomycetes</taxon>
        <taxon>Ustilaginales</taxon>
        <taxon>Ustilaginaceae</taxon>
        <taxon>Pseudozyma</taxon>
    </lineage>
</organism>
<comment type="similarity">
    <text evidence="2">Belongs to the protein kinase superfamily. CMGC Ser/Thr protein kinase family. MNB/DYRK subfamily.</text>
</comment>
<evidence type="ECO:0000256" key="2">
    <source>
        <dbReference type="ARBA" id="ARBA00008867"/>
    </source>
</evidence>
<sequence length="1355" mass="143753">MSRHSGAFFGDDVNSLPLHNDPHVGINMSGLDAINAQHSAMAPNNPYPPSPSSVRSPHSSHGHTSSSTKYTQGASSSSNAATANYTSPRLHHSQAAAFGLTDSAGSSSERYSFDNQQQQQQQQQQHHHLSSQAAYRNEGLGRSLSMGHGSHPSQSRSASHTSATGSAMYLSPQTGAAQASGSSSSSGHATNGGTANYLSSLSPSGMRHSSFISGGAGGSGSAVASNLSPQSSYSGLPNLSSGSAHPASLLPAPQMLSSPYSNHSSRRSSNAMDTSGSSIRDPASGNPYSPNTSQSSRFSNNNAASSGASASRAGGHDPSSFMDVGSPRDPARSPRQLTQRTSQQQLSHQYAGSGSAGLGDLSDGLPYAYHSNQAHGQQTNSAQYLSSGGRPSGGAYASSSQAAGSLWPSGDAASGRGSMILDPSSRDRSSDSTARNSVLYSDSASFAQHGLGIGSTGSMTTASDNSRTSSARRDAGSSTRPSRRSEGFRRVRDFDDLRPVIDKSTAAASGAAAISDGKAATAAARATSRRADPAGGFVSPLKALTAYLHHTYHLVNPAFFYELSFNPRRVLTKPSKPVQNEGRDNEESDYILYVNDWLGTEEGHKYLILDILGQGTFGQVVKCQDMTTHEIVAVKVIKNKPAYFNQSMMEVTVLEMLNGNWDPNDEHHILRLKDTFIHAKHLCLVLELLSSNLYELIKQNSFQGLSTSLVRVFTAQLLDALTVLNEARLIHCDLKPENILLKTLQTPSIKLVDFGSACHEKQTVYTYIQSRFYRSPEVLLGLPYSSAIDMWSLGCIAVELFLGLPLFPGTSEYNQICRIVEMLGLPPQWMLDNGKQTQEFFSVYTDEFGRKSYRLKSLEQYSKEHNAQEIPSKKYFKATTLPDIVKTYPMSRKSGKSADVQKEMANRSSFIDFVTGLLNMNPHERWTPQQAKLHPFITGEKFVKPFRPPLVPTDASITGASSSSSRPKTSDASKHPYGGLVQQSSSSRPSNKTFQDAAAYNQHLAQQQAYLSAAARQQAQPALNNPYAREEAANAQAAAEAKAVAKAQAAQMAQMQQQQQQYNARHSMAVAPSNYYGGGDDGSGQRRADNRLSMIPPQLAKLGLDPSLAAGQNMAGLVNRDDPLREWERRQNGLAPSSAANMSSSSKKRQSANYQQLDLLQQQAEMGGGWAGVGSGASSGSAAWDQAMIGKGGAGGSGSFSVVVDGSQNRMGKGSGGGGIAAPPAAYSSGSGGGSGGMGRYQTSPGLGYGVNGATSMSASHSSGGGSGGSANASTLPFDIYDAGMANLLPPSLTPVRIQDRDQHLQQQQQAAQQQAQQQQAYLQYAAMQAREKQHSQQSRRDASLGTGGAAFGGM</sequence>
<dbReference type="Gene3D" id="1.10.510.10">
    <property type="entry name" value="Transferase(Phosphotransferase) domain 1"/>
    <property type="match status" value="1"/>
</dbReference>
<evidence type="ECO:0000256" key="11">
    <source>
        <dbReference type="SAM" id="Coils"/>
    </source>
</evidence>
<dbReference type="InterPro" id="IPR000719">
    <property type="entry name" value="Prot_kinase_dom"/>
</dbReference>
<keyword evidence="3" id="KW-0963">Cytoplasm</keyword>
<dbReference type="eggNOG" id="KOG0667">
    <property type="taxonomic scope" value="Eukaryota"/>
</dbReference>
<feature type="compositionally biased region" description="Polar residues" evidence="12">
    <location>
        <begin position="981"/>
        <end position="994"/>
    </location>
</feature>
<feature type="coiled-coil region" evidence="11">
    <location>
        <begin position="1038"/>
        <end position="1065"/>
    </location>
</feature>
<evidence type="ECO:0000256" key="6">
    <source>
        <dbReference type="ARBA" id="ARBA00022679"/>
    </source>
</evidence>
<evidence type="ECO:0000256" key="8">
    <source>
        <dbReference type="ARBA" id="ARBA00022777"/>
    </source>
</evidence>
<dbReference type="Proteomes" id="UP000014071">
    <property type="component" value="Unassembled WGS sequence"/>
</dbReference>
<dbReference type="InterPro" id="IPR017441">
    <property type="entry name" value="Protein_kinase_ATP_BS"/>
</dbReference>
<evidence type="ECO:0000256" key="3">
    <source>
        <dbReference type="ARBA" id="ARBA00022490"/>
    </source>
</evidence>
<feature type="compositionally biased region" description="Gly residues" evidence="12">
    <location>
        <begin position="1346"/>
        <end position="1355"/>
    </location>
</feature>
<dbReference type="PANTHER" id="PTHR24058:SF17">
    <property type="entry name" value="HOMEODOMAIN INTERACTING PROTEIN KINASE, ISOFORM D"/>
    <property type="match status" value="1"/>
</dbReference>
<feature type="compositionally biased region" description="Low complexity" evidence="12">
    <location>
        <begin position="295"/>
        <end position="313"/>
    </location>
</feature>
<feature type="compositionally biased region" description="Low complexity" evidence="12">
    <location>
        <begin position="1135"/>
        <end position="1145"/>
    </location>
</feature>
<feature type="compositionally biased region" description="Polar residues" evidence="12">
    <location>
        <begin position="456"/>
        <end position="469"/>
    </location>
</feature>
<feature type="compositionally biased region" description="Polar residues" evidence="12">
    <location>
        <begin position="151"/>
        <end position="165"/>
    </location>
</feature>
<evidence type="ECO:0000256" key="7">
    <source>
        <dbReference type="ARBA" id="ARBA00022741"/>
    </source>
</evidence>
<feature type="compositionally biased region" description="Low complexity" evidence="12">
    <location>
        <begin position="393"/>
        <end position="405"/>
    </location>
</feature>
<feature type="compositionally biased region" description="Low complexity" evidence="12">
    <location>
        <begin position="257"/>
        <end position="270"/>
    </location>
</feature>
<dbReference type="SUPFAM" id="SSF56112">
    <property type="entry name" value="Protein kinase-like (PK-like)"/>
    <property type="match status" value="1"/>
</dbReference>
<keyword evidence="6" id="KW-0808">Transferase</keyword>
<dbReference type="PANTHER" id="PTHR24058">
    <property type="entry name" value="DUAL SPECIFICITY PROTEIN KINASE"/>
    <property type="match status" value="1"/>
</dbReference>
<keyword evidence="7 10" id="KW-0547">Nucleotide-binding</keyword>
<evidence type="ECO:0000256" key="4">
    <source>
        <dbReference type="ARBA" id="ARBA00022527"/>
    </source>
</evidence>
<feature type="compositionally biased region" description="Basic and acidic residues" evidence="12">
    <location>
        <begin position="1330"/>
        <end position="1343"/>
    </location>
</feature>
<dbReference type="SMART" id="SM00220">
    <property type="entry name" value="S_TKc"/>
    <property type="match status" value="1"/>
</dbReference>
<keyword evidence="5" id="KW-0597">Phosphoprotein</keyword>
<dbReference type="GO" id="GO:0005524">
    <property type="term" value="F:ATP binding"/>
    <property type="evidence" value="ECO:0007669"/>
    <property type="project" value="UniProtKB-UniRule"/>
</dbReference>
<dbReference type="CDD" id="cd14212">
    <property type="entry name" value="PKc_YAK1"/>
    <property type="match status" value="1"/>
</dbReference>
<keyword evidence="11" id="KW-0175">Coiled coil</keyword>
<feature type="region of interest" description="Disordered" evidence="12">
    <location>
        <begin position="451"/>
        <end position="491"/>
    </location>
</feature>
<evidence type="ECO:0000256" key="9">
    <source>
        <dbReference type="ARBA" id="ARBA00022840"/>
    </source>
</evidence>
<evidence type="ECO:0000256" key="5">
    <source>
        <dbReference type="ARBA" id="ARBA00022553"/>
    </source>
</evidence>
<dbReference type="GO" id="GO:0004674">
    <property type="term" value="F:protein serine/threonine kinase activity"/>
    <property type="evidence" value="ECO:0007669"/>
    <property type="project" value="UniProtKB-KW"/>
</dbReference>
<evidence type="ECO:0000313" key="15">
    <source>
        <dbReference type="Proteomes" id="UP000014071"/>
    </source>
</evidence>
<feature type="compositionally biased region" description="Polar residues" evidence="12">
    <location>
        <begin position="226"/>
        <end position="243"/>
    </location>
</feature>
<dbReference type="InterPro" id="IPR011009">
    <property type="entry name" value="Kinase-like_dom_sf"/>
</dbReference>
<feature type="region of interest" description="Disordered" evidence="12">
    <location>
        <begin position="102"/>
        <end position="166"/>
    </location>
</feature>
<dbReference type="PROSITE" id="PS00108">
    <property type="entry name" value="PROTEIN_KINASE_ST"/>
    <property type="match status" value="1"/>
</dbReference>
<feature type="compositionally biased region" description="Polar residues" evidence="12">
    <location>
        <begin position="370"/>
        <end position="386"/>
    </location>
</feature>
<accession>R9P239</accession>
<feature type="binding site" evidence="10">
    <location>
        <position position="635"/>
    </location>
    <ligand>
        <name>ATP</name>
        <dbReference type="ChEBI" id="CHEBI:30616"/>
    </ligand>
</feature>
<dbReference type="FunFam" id="3.30.200.20:FF:000087">
    <property type="entry name" value="Dual specificity tyrosine-phosphorylation-regulated kinase 1A"/>
    <property type="match status" value="1"/>
</dbReference>
<evidence type="ECO:0000259" key="13">
    <source>
        <dbReference type="PROSITE" id="PS50011"/>
    </source>
</evidence>
<feature type="domain" description="Protein kinase" evidence="13">
    <location>
        <begin position="606"/>
        <end position="937"/>
    </location>
</feature>
<dbReference type="Gene3D" id="3.30.200.20">
    <property type="entry name" value="Phosphorylase Kinase, domain 1"/>
    <property type="match status" value="1"/>
</dbReference>
<evidence type="ECO:0000313" key="14">
    <source>
        <dbReference type="EMBL" id="GAC95299.1"/>
    </source>
</evidence>
<feature type="region of interest" description="Disordered" evidence="12">
    <location>
        <begin position="948"/>
        <end position="994"/>
    </location>
</feature>
<feature type="compositionally biased region" description="Polar residues" evidence="12">
    <location>
        <begin position="103"/>
        <end position="115"/>
    </location>
</feature>
<keyword evidence="15" id="KW-1185">Reference proteome</keyword>
<dbReference type="OrthoDB" id="9332038at2759"/>
<evidence type="ECO:0000256" key="10">
    <source>
        <dbReference type="PROSITE-ProRule" id="PRU10141"/>
    </source>
</evidence>
<feature type="region of interest" description="Disordered" evidence="12">
    <location>
        <begin position="215"/>
        <end position="435"/>
    </location>
</feature>
<dbReference type="GO" id="GO:0004713">
    <property type="term" value="F:protein tyrosine kinase activity"/>
    <property type="evidence" value="ECO:0007669"/>
    <property type="project" value="TreeGrafter"/>
</dbReference>
<gene>
    <name evidence="14" type="ORF">PHSY_002874</name>
</gene>
<feature type="compositionally biased region" description="Low complexity" evidence="12">
    <location>
        <begin position="52"/>
        <end position="83"/>
    </location>
</feature>
<comment type="subcellular location">
    <subcellularLocation>
        <location evidence="1">Cytoplasm</location>
    </subcellularLocation>
</comment>
<evidence type="ECO:0000256" key="1">
    <source>
        <dbReference type="ARBA" id="ARBA00004496"/>
    </source>
</evidence>
<dbReference type="PROSITE" id="PS50011">
    <property type="entry name" value="PROTEIN_KINASE_DOM"/>
    <property type="match status" value="1"/>
</dbReference>
<dbReference type="FunFam" id="1.10.510.10:FF:000380">
    <property type="entry name" value="Serine/threonine-protein kinase ppk15"/>
    <property type="match status" value="1"/>
</dbReference>
<reference evidence="15" key="1">
    <citation type="journal article" date="2013" name="Genome Announc.">
        <title>Draft genome sequence of the basidiomycetous yeast-like fungus Pseudozyma hubeiensis SY62, which produces an abundant amount of the biosurfactant mannosylerythritol lipids.</title>
        <authorList>
            <person name="Konishi M."/>
            <person name="Hatada Y."/>
            <person name="Horiuchi J."/>
        </authorList>
    </citation>
    <scope>NUCLEOTIDE SEQUENCE [LARGE SCALE GENOMIC DNA]</scope>
    <source>
        <strain evidence="15">SY62</strain>
    </source>
</reference>
<dbReference type="EMBL" id="DF238792">
    <property type="protein sequence ID" value="GAC95299.1"/>
    <property type="molecule type" value="Genomic_DNA"/>
</dbReference>
<name>R9P239_PSEHS</name>
<keyword evidence="9 10" id="KW-0067">ATP-binding</keyword>
<dbReference type="GO" id="GO:0005634">
    <property type="term" value="C:nucleus"/>
    <property type="evidence" value="ECO:0007669"/>
    <property type="project" value="TreeGrafter"/>
</dbReference>
<dbReference type="STRING" id="1305764.R9P239"/>
<dbReference type="RefSeq" id="XP_012188886.1">
    <property type="nucleotide sequence ID" value="XM_012333496.1"/>
</dbReference>
<dbReference type="GO" id="GO:0005737">
    <property type="term" value="C:cytoplasm"/>
    <property type="evidence" value="ECO:0007669"/>
    <property type="project" value="UniProtKB-SubCell"/>
</dbReference>
<dbReference type="GeneID" id="24108165"/>
<keyword evidence="4" id="KW-0723">Serine/threonine-protein kinase</keyword>
<feature type="region of interest" description="Disordered" evidence="12">
    <location>
        <begin position="39"/>
        <end position="83"/>
    </location>
</feature>
<feature type="region of interest" description="Disordered" evidence="12">
    <location>
        <begin position="1132"/>
        <end position="1153"/>
    </location>
</feature>
<keyword evidence="8" id="KW-0418">Kinase</keyword>
<evidence type="ECO:0000256" key="12">
    <source>
        <dbReference type="SAM" id="MobiDB-lite"/>
    </source>
</evidence>
<proteinExistence type="inferred from homology"/>
<dbReference type="InterPro" id="IPR050494">
    <property type="entry name" value="Ser_Thr_dual-spec_kinase"/>
</dbReference>